<evidence type="ECO:0000313" key="1">
    <source>
        <dbReference type="EMBL" id="TGX96320.1"/>
    </source>
</evidence>
<name>A0AC61QWB8_9FIRM</name>
<sequence length="147" mass="16587">MENQNMENVTQQQGAGQDAQNQQQEEPKLFTQEEVSEIVQRRLARAKAGQPGVDYAAREQELNRRELQLDAREKLADAGVSRDYLPLVNCNSKEEMEKSIKLIAELTGKQKKAETGYRVISHMKEPEKRASYPDGDPDIRAAMGLKG</sequence>
<proteinExistence type="predicted"/>
<organism evidence="1 2">
    <name type="scientific">Hominisplanchenecus murintestinalis</name>
    <dbReference type="NCBI Taxonomy" id="2941517"/>
    <lineage>
        <taxon>Bacteria</taxon>
        <taxon>Bacillati</taxon>
        <taxon>Bacillota</taxon>
        <taxon>Clostridia</taxon>
        <taxon>Lachnospirales</taxon>
        <taxon>Lachnospiraceae</taxon>
        <taxon>Hominisplanchenecus</taxon>
    </lineage>
</organism>
<keyword evidence="2" id="KW-1185">Reference proteome</keyword>
<reference evidence="1" key="1">
    <citation type="submission" date="2019-04" db="EMBL/GenBank/DDBJ databases">
        <title>Microbes associate with the intestines of laboratory mice.</title>
        <authorList>
            <person name="Navarre W."/>
            <person name="Wong E."/>
            <person name="Huang K."/>
            <person name="Tropini C."/>
            <person name="Ng K."/>
            <person name="Yu B."/>
        </authorList>
    </citation>
    <scope>NUCLEOTIDE SEQUENCE</scope>
    <source>
        <strain evidence="1">NM72_1-8</strain>
    </source>
</reference>
<dbReference type="EMBL" id="SRZB01000069">
    <property type="protein sequence ID" value="TGX96320.1"/>
    <property type="molecule type" value="Genomic_DNA"/>
</dbReference>
<evidence type="ECO:0000313" key="2">
    <source>
        <dbReference type="Proteomes" id="UP000307720"/>
    </source>
</evidence>
<comment type="caution">
    <text evidence="1">The sequence shown here is derived from an EMBL/GenBank/DDBJ whole genome shotgun (WGS) entry which is preliminary data.</text>
</comment>
<accession>A0AC61QWB8</accession>
<protein>
    <submittedName>
        <fullName evidence="1">Uncharacterized protein</fullName>
    </submittedName>
</protein>
<dbReference type="Proteomes" id="UP000307720">
    <property type="component" value="Unassembled WGS sequence"/>
</dbReference>
<gene>
    <name evidence="1" type="ORF">E5357_16565</name>
</gene>